<dbReference type="InterPro" id="IPR000398">
    <property type="entry name" value="Thymidylate_synthase"/>
</dbReference>
<keyword evidence="8" id="KW-1185">Reference proteome</keyword>
<evidence type="ECO:0000256" key="3">
    <source>
        <dbReference type="ARBA" id="ARBA00022679"/>
    </source>
</evidence>
<dbReference type="InterPro" id="IPR024072">
    <property type="entry name" value="DHFR-like_dom_sf"/>
</dbReference>
<dbReference type="SUPFAM" id="SSF55831">
    <property type="entry name" value="Thymidylate synthase/dCMP hydroxymethylase"/>
    <property type="match status" value="1"/>
</dbReference>
<dbReference type="SUPFAM" id="SSF53597">
    <property type="entry name" value="Dihydrofolate reductase-like"/>
    <property type="match status" value="1"/>
</dbReference>
<dbReference type="PROSITE" id="PS00075">
    <property type="entry name" value="DHFR_1"/>
    <property type="match status" value="1"/>
</dbReference>
<dbReference type="Pfam" id="PF00303">
    <property type="entry name" value="Thymidylat_synt"/>
    <property type="match status" value="1"/>
</dbReference>
<organism evidence="7 8">
    <name type="scientific">phage Lak_Megaphage_Sonny</name>
    <dbReference type="NCBI Taxonomy" id="3109229"/>
    <lineage>
        <taxon>Viruses</taxon>
        <taxon>Duplodnaviria</taxon>
        <taxon>Heunggongvirae</taxon>
        <taxon>Uroviricota</taxon>
        <taxon>Caudoviricetes</taxon>
        <taxon>Caudoviricetes code 15 clade</taxon>
    </lineage>
</organism>
<evidence type="ECO:0000313" key="7">
    <source>
        <dbReference type="EMBL" id="WQJ53689.1"/>
    </source>
</evidence>
<dbReference type="InterPro" id="IPR023451">
    <property type="entry name" value="Thymidate_synth/dCMP_Mease_dom"/>
</dbReference>
<dbReference type="Pfam" id="PF00186">
    <property type="entry name" value="DHFR_1"/>
    <property type="match status" value="1"/>
</dbReference>
<accession>A0ABZ0Z6N6</accession>
<name>A0ABZ0Z6N6_9CAUD</name>
<dbReference type="PRINTS" id="PR00108">
    <property type="entry name" value="THYMDSNTHASE"/>
</dbReference>
<dbReference type="InterPro" id="IPR036926">
    <property type="entry name" value="Thymidate_synth/dCMP_Mease_sf"/>
</dbReference>
<proteinExistence type="inferred from homology"/>
<dbReference type="PROSITE" id="PS51330">
    <property type="entry name" value="DHFR_2"/>
    <property type="match status" value="1"/>
</dbReference>
<keyword evidence="2" id="KW-0489">Methyltransferase</keyword>
<evidence type="ECO:0000259" key="6">
    <source>
        <dbReference type="PROSITE" id="PS51330"/>
    </source>
</evidence>
<dbReference type="Proteomes" id="UP001358193">
    <property type="component" value="Segment"/>
</dbReference>
<keyword evidence="3" id="KW-0808">Transferase</keyword>
<evidence type="ECO:0000256" key="1">
    <source>
        <dbReference type="ARBA" id="ARBA00009972"/>
    </source>
</evidence>
<evidence type="ECO:0000256" key="4">
    <source>
        <dbReference type="ARBA" id="ARBA00022857"/>
    </source>
</evidence>
<dbReference type="PANTHER" id="PTHR11548:SF1">
    <property type="entry name" value="THYMIDYLATE SYNTHASE 1"/>
    <property type="match status" value="1"/>
</dbReference>
<dbReference type="CDD" id="cd00351">
    <property type="entry name" value="TS_Pyrimidine_HMase"/>
    <property type="match status" value="1"/>
</dbReference>
<dbReference type="Gene3D" id="3.30.572.10">
    <property type="entry name" value="Thymidylate synthase/dCMP hydroxymethylase domain"/>
    <property type="match status" value="1"/>
</dbReference>
<dbReference type="HAMAP" id="MF_00008">
    <property type="entry name" value="Thymidy_synth_bact"/>
    <property type="match status" value="1"/>
</dbReference>
<dbReference type="InterPro" id="IPR017925">
    <property type="entry name" value="DHFR_CS"/>
</dbReference>
<evidence type="ECO:0000256" key="2">
    <source>
        <dbReference type="ARBA" id="ARBA00022603"/>
    </source>
</evidence>
<dbReference type="EMBL" id="OR769223">
    <property type="protein sequence ID" value="WQJ53689.1"/>
    <property type="molecule type" value="Genomic_DNA"/>
</dbReference>
<dbReference type="NCBIfam" id="TIGR03284">
    <property type="entry name" value="thym_sym"/>
    <property type="match status" value="1"/>
</dbReference>
<dbReference type="Gene3D" id="3.40.430.10">
    <property type="entry name" value="Dihydrofolate Reductase, subunit A"/>
    <property type="match status" value="1"/>
</dbReference>
<reference evidence="7 8" key="1">
    <citation type="submission" date="2023-11" db="EMBL/GenBank/DDBJ databases">
        <authorList>
            <person name="Cook R."/>
            <person name="Crisci M."/>
            <person name="Pye H."/>
            <person name="Adriaenssens E."/>
            <person name="Santini J."/>
        </authorList>
    </citation>
    <scope>NUCLEOTIDE SEQUENCE [LARGE SCALE GENOMIC DNA]</scope>
    <source>
        <strain evidence="7">Lak_Megaphage_Sonny</strain>
    </source>
</reference>
<dbReference type="CDD" id="cd00209">
    <property type="entry name" value="DHFR"/>
    <property type="match status" value="1"/>
</dbReference>
<protein>
    <submittedName>
        <fullName evidence="7">Thymidylate synthase</fullName>
    </submittedName>
</protein>
<dbReference type="PANTHER" id="PTHR11548">
    <property type="entry name" value="THYMIDYLATE SYNTHASE 1"/>
    <property type="match status" value="1"/>
</dbReference>
<comment type="similarity">
    <text evidence="1">Belongs to the thymidylate synthase family.</text>
</comment>
<dbReference type="InterPro" id="IPR001796">
    <property type="entry name" value="DHFR_dom"/>
</dbReference>
<keyword evidence="4" id="KW-0521">NADP</keyword>
<keyword evidence="5" id="KW-0560">Oxidoreductase</keyword>
<dbReference type="InterPro" id="IPR045097">
    <property type="entry name" value="Thymidate_synth/dCMP_Mease"/>
</dbReference>
<sequence>MITNLIVAIDKKTNGIGVKGTIPWKIKDDMKWFKKMTINNAVIMGRKTYESLQKPLIDRLNIVISKTLNKDGEYPDNVRIACSVEDAIGIAEKEHYGMAFIIGGASVYKESMDKDLINGSFYIDYINNDVEYDYDAFFPKELPLKLSDYRDITPKGMDPRCHCVALHRFSKSPVLFNVLTHDSKYLNMLKDIYNNGITKHTRAGETLSIFPYYLTFNLQKGLPILNTKKVFAKGCIHELLWFLKGGTNIKYLVDNNVHIWDDDAYRYYTELVNSGRVLNKLAFLNKDAFLEFVKREETLTLSDGKTNEIKTYHFGDLGPVYGKQWTDWNGINQIDELIEKLKNNPDDRRLIVSSWNVGEIKDMALPPCHYMSQWYTTELFFNERLSIYFKTAGDEAKASDDENYMSKVMDEMNIPKYRLSCMWSQRSVDTCLGFPYDLLSYSILVHMVAQVTNMIPDKLHCILGDTHIYKNQLDDAYLQMVRNPYLFDYPTLELNKDITNIYDFKYDDIKIVDYQSYPAIKYKLSVGL</sequence>
<feature type="domain" description="DHFR" evidence="6">
    <location>
        <begin position="2"/>
        <end position="183"/>
    </location>
</feature>
<evidence type="ECO:0000256" key="5">
    <source>
        <dbReference type="ARBA" id="ARBA00023002"/>
    </source>
</evidence>
<evidence type="ECO:0000313" key="8">
    <source>
        <dbReference type="Proteomes" id="UP001358193"/>
    </source>
</evidence>